<gene>
    <name evidence="1" type="ORF">SAMN05216469_10913</name>
</gene>
<dbReference type="AlphaFoldDB" id="A0A1H7LG41"/>
<accession>A0A1H7LG41</accession>
<organism evidence="1 2">
    <name type="scientific">Ruminococcus albus</name>
    <dbReference type="NCBI Taxonomy" id="1264"/>
    <lineage>
        <taxon>Bacteria</taxon>
        <taxon>Bacillati</taxon>
        <taxon>Bacillota</taxon>
        <taxon>Clostridia</taxon>
        <taxon>Eubacteriales</taxon>
        <taxon>Oscillospiraceae</taxon>
        <taxon>Ruminococcus</taxon>
    </lineage>
</organism>
<evidence type="ECO:0000313" key="1">
    <source>
        <dbReference type="EMBL" id="SEK97883.1"/>
    </source>
</evidence>
<proteinExistence type="predicted"/>
<dbReference type="Proteomes" id="UP000186015">
    <property type="component" value="Unassembled WGS sequence"/>
</dbReference>
<reference evidence="1 2" key="1">
    <citation type="submission" date="2016-10" db="EMBL/GenBank/DDBJ databases">
        <authorList>
            <person name="de Groot N.N."/>
        </authorList>
    </citation>
    <scope>NUCLEOTIDE SEQUENCE [LARGE SCALE GENOMIC DNA]</scope>
    <source>
        <strain evidence="1 2">KH2T6</strain>
    </source>
</reference>
<evidence type="ECO:0000313" key="2">
    <source>
        <dbReference type="Proteomes" id="UP000186015"/>
    </source>
</evidence>
<sequence>MDQLLTADIHRPTSRHCAFCKYWNDRQNKHIKHKVHDIWYYEPYVREYCAKKQLATKGIGCCQNYESKF</sequence>
<name>A0A1H7LG41_RUMAL</name>
<dbReference type="EMBL" id="FOAT01000009">
    <property type="protein sequence ID" value="SEK97883.1"/>
    <property type="molecule type" value="Genomic_DNA"/>
</dbReference>
<protein>
    <submittedName>
        <fullName evidence="1">Uncharacterized protein</fullName>
    </submittedName>
</protein>